<gene>
    <name evidence="2" type="ORF">QYF68_26820</name>
</gene>
<proteinExistence type="predicted"/>
<dbReference type="SUPFAM" id="SSF46955">
    <property type="entry name" value="Putative DNA-binding domain"/>
    <property type="match status" value="1"/>
</dbReference>
<dbReference type="Pfam" id="PF12728">
    <property type="entry name" value="HTH_17"/>
    <property type="match status" value="1"/>
</dbReference>
<evidence type="ECO:0000313" key="3">
    <source>
        <dbReference type="Proteomes" id="UP001172687"/>
    </source>
</evidence>
<accession>A0ABT8HKW8</accession>
<reference evidence="2" key="1">
    <citation type="submission" date="2023-07" db="EMBL/GenBank/DDBJ databases">
        <title>Degradation of tert-butanol by M. austroafricanum TBA100.</title>
        <authorList>
            <person name="Helbich S."/>
            <person name="Vainshtein Y."/>
        </authorList>
    </citation>
    <scope>NUCLEOTIDE SEQUENCE</scope>
    <source>
        <strain evidence="2">TBA100</strain>
    </source>
</reference>
<dbReference type="Proteomes" id="UP001172687">
    <property type="component" value="Unassembled WGS sequence"/>
</dbReference>
<sequence length="69" mass="7721">MSERNTTDAGASSEWLNPQEAAVILRVTDRTIQRYIKDGHLAATRLPGGRLWRIRRSDVEKLLTAEAAS</sequence>
<dbReference type="RefSeq" id="WP_301161803.1">
    <property type="nucleotide sequence ID" value="NZ_JAUHTC010000091.1"/>
</dbReference>
<comment type="caution">
    <text evidence="2">The sequence shown here is derived from an EMBL/GenBank/DDBJ whole genome shotgun (WGS) entry which is preliminary data.</text>
</comment>
<dbReference type="Gene3D" id="1.10.1660.10">
    <property type="match status" value="1"/>
</dbReference>
<dbReference type="EMBL" id="JAUHTC010000091">
    <property type="protein sequence ID" value="MDN4521408.1"/>
    <property type="molecule type" value="Genomic_DNA"/>
</dbReference>
<dbReference type="InterPro" id="IPR009061">
    <property type="entry name" value="DNA-bd_dom_put_sf"/>
</dbReference>
<protein>
    <submittedName>
        <fullName evidence="2">Helix-turn-helix domain-containing protein</fullName>
    </submittedName>
</protein>
<dbReference type="InterPro" id="IPR010093">
    <property type="entry name" value="SinI_DNA-bd"/>
</dbReference>
<evidence type="ECO:0000259" key="1">
    <source>
        <dbReference type="Pfam" id="PF12728"/>
    </source>
</evidence>
<name>A0ABT8HKW8_MYCAO</name>
<dbReference type="NCBIfam" id="TIGR01764">
    <property type="entry name" value="excise"/>
    <property type="match status" value="1"/>
</dbReference>
<organism evidence="2 3">
    <name type="scientific">Mycolicibacterium austroafricanum</name>
    <name type="common">Mycobacterium austroafricanum</name>
    <dbReference type="NCBI Taxonomy" id="39687"/>
    <lineage>
        <taxon>Bacteria</taxon>
        <taxon>Bacillati</taxon>
        <taxon>Actinomycetota</taxon>
        <taxon>Actinomycetes</taxon>
        <taxon>Mycobacteriales</taxon>
        <taxon>Mycobacteriaceae</taxon>
        <taxon>Mycolicibacterium</taxon>
    </lineage>
</organism>
<keyword evidence="3" id="KW-1185">Reference proteome</keyword>
<feature type="domain" description="Helix-turn-helix" evidence="1">
    <location>
        <begin position="15"/>
        <end position="65"/>
    </location>
</feature>
<dbReference type="InterPro" id="IPR041657">
    <property type="entry name" value="HTH_17"/>
</dbReference>
<evidence type="ECO:0000313" key="2">
    <source>
        <dbReference type="EMBL" id="MDN4521408.1"/>
    </source>
</evidence>